<dbReference type="EMBL" id="JABFAA010000011">
    <property type="protein sequence ID" value="MBA0695955.1"/>
    <property type="molecule type" value="Genomic_DNA"/>
</dbReference>
<proteinExistence type="predicted"/>
<accession>A0A7J8Y8Q9</accession>
<gene>
    <name evidence="1" type="ORF">Goari_002550</name>
</gene>
<evidence type="ECO:0000313" key="1">
    <source>
        <dbReference type="EMBL" id="MBA0695955.1"/>
    </source>
</evidence>
<comment type="caution">
    <text evidence="1">The sequence shown here is derived from an EMBL/GenBank/DDBJ whole genome shotgun (WGS) entry which is preliminary data.</text>
</comment>
<name>A0A7J8Y8Q9_GOSAI</name>
<feature type="non-terminal residue" evidence="1">
    <location>
        <position position="53"/>
    </location>
</feature>
<protein>
    <submittedName>
        <fullName evidence="1">Uncharacterized protein</fullName>
    </submittedName>
</protein>
<evidence type="ECO:0000313" key="2">
    <source>
        <dbReference type="Proteomes" id="UP000593577"/>
    </source>
</evidence>
<sequence length="53" mass="5649">GSQFFARAPCKPGVQVGPETHKRIGGQLGLPVDGSVVTRSVQSTDWGSYVMIF</sequence>
<keyword evidence="2" id="KW-1185">Reference proteome</keyword>
<organism evidence="1 2">
    <name type="scientific">Gossypium aridum</name>
    <name type="common">American cotton</name>
    <name type="synonym">Erioxylum aridum</name>
    <dbReference type="NCBI Taxonomy" id="34290"/>
    <lineage>
        <taxon>Eukaryota</taxon>
        <taxon>Viridiplantae</taxon>
        <taxon>Streptophyta</taxon>
        <taxon>Embryophyta</taxon>
        <taxon>Tracheophyta</taxon>
        <taxon>Spermatophyta</taxon>
        <taxon>Magnoliopsida</taxon>
        <taxon>eudicotyledons</taxon>
        <taxon>Gunneridae</taxon>
        <taxon>Pentapetalae</taxon>
        <taxon>rosids</taxon>
        <taxon>malvids</taxon>
        <taxon>Malvales</taxon>
        <taxon>Malvaceae</taxon>
        <taxon>Malvoideae</taxon>
        <taxon>Gossypium</taxon>
    </lineage>
</organism>
<dbReference type="Proteomes" id="UP000593577">
    <property type="component" value="Unassembled WGS sequence"/>
</dbReference>
<dbReference type="AlphaFoldDB" id="A0A7J8Y8Q9"/>
<reference evidence="1 2" key="1">
    <citation type="journal article" date="2019" name="Genome Biol. Evol.">
        <title>Insights into the evolution of the New World diploid cottons (Gossypium, subgenus Houzingenia) based on genome sequencing.</title>
        <authorList>
            <person name="Grover C.E."/>
            <person name="Arick M.A. 2nd"/>
            <person name="Thrash A."/>
            <person name="Conover J.L."/>
            <person name="Sanders W.S."/>
            <person name="Peterson D.G."/>
            <person name="Frelichowski J.E."/>
            <person name="Scheffler J.A."/>
            <person name="Scheffler B.E."/>
            <person name="Wendel J.F."/>
        </authorList>
    </citation>
    <scope>NUCLEOTIDE SEQUENCE [LARGE SCALE GENOMIC DNA]</scope>
    <source>
        <strain evidence="1">185</strain>
        <tissue evidence="1">Leaf</tissue>
    </source>
</reference>